<organism evidence="3 4">
    <name type="scientific">Trichoderma harzianum CBS 226.95</name>
    <dbReference type="NCBI Taxonomy" id="983964"/>
    <lineage>
        <taxon>Eukaryota</taxon>
        <taxon>Fungi</taxon>
        <taxon>Dikarya</taxon>
        <taxon>Ascomycota</taxon>
        <taxon>Pezizomycotina</taxon>
        <taxon>Sordariomycetes</taxon>
        <taxon>Hypocreomycetidae</taxon>
        <taxon>Hypocreales</taxon>
        <taxon>Hypocreaceae</taxon>
        <taxon>Trichoderma</taxon>
    </lineage>
</organism>
<evidence type="ECO:0000256" key="2">
    <source>
        <dbReference type="SAM" id="Phobius"/>
    </source>
</evidence>
<keyword evidence="2" id="KW-1133">Transmembrane helix</keyword>
<feature type="compositionally biased region" description="Polar residues" evidence="1">
    <location>
        <begin position="275"/>
        <end position="286"/>
    </location>
</feature>
<evidence type="ECO:0000256" key="1">
    <source>
        <dbReference type="SAM" id="MobiDB-lite"/>
    </source>
</evidence>
<gene>
    <name evidence="3" type="ORF">M431DRAFT_11361</name>
</gene>
<protein>
    <submittedName>
        <fullName evidence="3">Uncharacterized protein</fullName>
    </submittedName>
</protein>
<feature type="transmembrane region" description="Helical" evidence="2">
    <location>
        <begin position="178"/>
        <end position="195"/>
    </location>
</feature>
<feature type="transmembrane region" description="Helical" evidence="2">
    <location>
        <begin position="96"/>
        <end position="115"/>
    </location>
</feature>
<evidence type="ECO:0000313" key="4">
    <source>
        <dbReference type="Proteomes" id="UP000241690"/>
    </source>
</evidence>
<proteinExistence type="predicted"/>
<dbReference type="AlphaFoldDB" id="A0A2T3ZT00"/>
<feature type="transmembrane region" description="Helical" evidence="2">
    <location>
        <begin position="6"/>
        <end position="26"/>
    </location>
</feature>
<feature type="region of interest" description="Disordered" evidence="1">
    <location>
        <begin position="359"/>
        <end position="382"/>
    </location>
</feature>
<dbReference type="RefSeq" id="XP_024767618.1">
    <property type="nucleotide sequence ID" value="XM_024911880.1"/>
</dbReference>
<feature type="region of interest" description="Disordered" evidence="1">
    <location>
        <begin position="273"/>
        <end position="301"/>
    </location>
</feature>
<feature type="compositionally biased region" description="Basic and acidic residues" evidence="1">
    <location>
        <begin position="288"/>
        <end position="298"/>
    </location>
</feature>
<accession>A0A2T3ZT00</accession>
<keyword evidence="4" id="KW-1185">Reference proteome</keyword>
<keyword evidence="2" id="KW-0472">Membrane</keyword>
<keyword evidence="2" id="KW-0812">Transmembrane</keyword>
<evidence type="ECO:0000313" key="3">
    <source>
        <dbReference type="EMBL" id="PTB47941.1"/>
    </source>
</evidence>
<sequence>MASTSDIQVASVAAGFTIGFGFLTVWKAIQHTLRNRRPWKSQYIYMVWGEIIANLSIGIIGWVFLDGLRTNVSIYTPSGPKEVGNRGRNVSSHTKILIPVLFFFLFLWVFEIQLLMQIIVNRIAIIAEDRSTVFRFKWGTAAIITCINIAVFCIWIPAHTAPPVSDLYVRINEIWDRISKILILLVDAGLNYYFLRTVKRRLVMQHGLSKYAPLVSFNAKLLVVSILMDAMLIGLMSLPNQVVYIQFHPVTYMVKLNIEMSMAELITKLAKGENSDMQMPSTSSHRTQAREEEEHDHQPQNYKLQSVNRTEPIREDFSSIDDDMGQFDESKAASTRGILDRGIQVETVISSRISRNSRIGNNRATGINPGSDDELPLSYPVR</sequence>
<feature type="transmembrane region" description="Helical" evidence="2">
    <location>
        <begin position="136"/>
        <end position="158"/>
    </location>
</feature>
<reference evidence="3 4" key="1">
    <citation type="submission" date="2016-07" db="EMBL/GenBank/DDBJ databases">
        <title>Multiple horizontal gene transfer events from other fungi enriched the ability of initially mycotrophic Trichoderma (Ascomycota) to feed on dead plant biomass.</title>
        <authorList>
            <consortium name="DOE Joint Genome Institute"/>
            <person name="Aerts A."/>
            <person name="Atanasova L."/>
            <person name="Chenthamara K."/>
            <person name="Zhang J."/>
            <person name="Grujic M."/>
            <person name="Henrissat B."/>
            <person name="Kuo A."/>
            <person name="Salamov A."/>
            <person name="Lipzen A."/>
            <person name="Labutti K."/>
            <person name="Barry K."/>
            <person name="Miao Y."/>
            <person name="Rahimi M.J."/>
            <person name="Shen Q."/>
            <person name="Grigoriev I.V."/>
            <person name="Kubicek C.P."/>
            <person name="Druzhinina I.S."/>
        </authorList>
    </citation>
    <scope>NUCLEOTIDE SEQUENCE [LARGE SCALE GENOMIC DNA]</scope>
    <source>
        <strain evidence="3 4">CBS 226.95</strain>
    </source>
</reference>
<dbReference type="EMBL" id="KZ679705">
    <property type="protein sequence ID" value="PTB47941.1"/>
    <property type="molecule type" value="Genomic_DNA"/>
</dbReference>
<dbReference type="PANTHER" id="PTHR35179:SF1">
    <property type="entry name" value="INTEGRAL MEMBRANE PROTEIN"/>
    <property type="match status" value="1"/>
</dbReference>
<dbReference type="PANTHER" id="PTHR35179">
    <property type="entry name" value="PROTEIN CBG02620"/>
    <property type="match status" value="1"/>
</dbReference>
<name>A0A2T3ZT00_TRIHA</name>
<feature type="transmembrane region" description="Helical" evidence="2">
    <location>
        <begin position="47"/>
        <end position="65"/>
    </location>
</feature>
<dbReference type="Proteomes" id="UP000241690">
    <property type="component" value="Unassembled WGS sequence"/>
</dbReference>
<feature type="transmembrane region" description="Helical" evidence="2">
    <location>
        <begin position="215"/>
        <end position="238"/>
    </location>
</feature>
<dbReference type="GeneID" id="36620439"/>